<dbReference type="HOGENOM" id="CLU_1024736_0_0_1"/>
<proteinExistence type="predicted"/>
<dbReference type="eggNOG" id="ENOG502SV6G">
    <property type="taxonomic scope" value="Eukaryota"/>
</dbReference>
<feature type="region of interest" description="Disordered" evidence="1">
    <location>
        <begin position="1"/>
        <end position="31"/>
    </location>
</feature>
<dbReference type="EMBL" id="CM000612">
    <property type="protein sequence ID" value="EEC48049.1"/>
    <property type="molecule type" value="Genomic_DNA"/>
</dbReference>
<feature type="region of interest" description="Disordered" evidence="1">
    <location>
        <begin position="217"/>
        <end position="272"/>
    </location>
</feature>
<organism evidence="2 3">
    <name type="scientific">Phaeodactylum tricornutum (strain CCAP 1055/1)</name>
    <dbReference type="NCBI Taxonomy" id="556484"/>
    <lineage>
        <taxon>Eukaryota</taxon>
        <taxon>Sar</taxon>
        <taxon>Stramenopiles</taxon>
        <taxon>Ochrophyta</taxon>
        <taxon>Bacillariophyta</taxon>
        <taxon>Bacillariophyceae</taxon>
        <taxon>Bacillariophycidae</taxon>
        <taxon>Naviculales</taxon>
        <taxon>Phaeodactylaceae</taxon>
        <taxon>Phaeodactylum</taxon>
    </lineage>
</organism>
<keyword evidence="3" id="KW-1185">Reference proteome</keyword>
<dbReference type="GeneID" id="7201374"/>
<reference evidence="2 3" key="1">
    <citation type="journal article" date="2008" name="Nature">
        <title>The Phaeodactylum genome reveals the evolutionary history of diatom genomes.</title>
        <authorList>
            <person name="Bowler C."/>
            <person name="Allen A.E."/>
            <person name="Badger J.H."/>
            <person name="Grimwood J."/>
            <person name="Jabbari K."/>
            <person name="Kuo A."/>
            <person name="Maheswari U."/>
            <person name="Martens C."/>
            <person name="Maumus F."/>
            <person name="Otillar R.P."/>
            <person name="Rayko E."/>
            <person name="Salamov A."/>
            <person name="Vandepoele K."/>
            <person name="Beszteri B."/>
            <person name="Gruber A."/>
            <person name="Heijde M."/>
            <person name="Katinka M."/>
            <person name="Mock T."/>
            <person name="Valentin K."/>
            <person name="Verret F."/>
            <person name="Berges J.A."/>
            <person name="Brownlee C."/>
            <person name="Cadoret J.P."/>
            <person name="Chiovitti A."/>
            <person name="Choi C.J."/>
            <person name="Coesel S."/>
            <person name="De Martino A."/>
            <person name="Detter J.C."/>
            <person name="Durkin C."/>
            <person name="Falciatore A."/>
            <person name="Fournet J."/>
            <person name="Haruta M."/>
            <person name="Huysman M.J."/>
            <person name="Jenkins B.D."/>
            <person name="Jiroutova K."/>
            <person name="Jorgensen R.E."/>
            <person name="Joubert Y."/>
            <person name="Kaplan A."/>
            <person name="Kroger N."/>
            <person name="Kroth P.G."/>
            <person name="La Roche J."/>
            <person name="Lindquist E."/>
            <person name="Lommer M."/>
            <person name="Martin-Jezequel V."/>
            <person name="Lopez P.J."/>
            <person name="Lucas S."/>
            <person name="Mangogna M."/>
            <person name="McGinnis K."/>
            <person name="Medlin L.K."/>
            <person name="Montsant A."/>
            <person name="Oudot-Le Secq M.P."/>
            <person name="Napoli C."/>
            <person name="Obornik M."/>
            <person name="Parker M.S."/>
            <person name="Petit J.L."/>
            <person name="Porcel B.M."/>
            <person name="Poulsen N."/>
            <person name="Robison M."/>
            <person name="Rychlewski L."/>
            <person name="Rynearson T.A."/>
            <person name="Schmutz J."/>
            <person name="Shapiro H."/>
            <person name="Siaut M."/>
            <person name="Stanley M."/>
            <person name="Sussman M.R."/>
            <person name="Taylor A.R."/>
            <person name="Vardi A."/>
            <person name="von Dassow P."/>
            <person name="Vyverman W."/>
            <person name="Willis A."/>
            <person name="Wyrwicz L.S."/>
            <person name="Rokhsar D.S."/>
            <person name="Weissenbach J."/>
            <person name="Armbrust E.V."/>
            <person name="Green B.R."/>
            <person name="Van de Peer Y."/>
            <person name="Grigoriev I.V."/>
        </authorList>
    </citation>
    <scope>NUCLEOTIDE SEQUENCE [LARGE SCALE GENOMIC DNA]</scope>
    <source>
        <strain evidence="2 3">CCAP 1055/1</strain>
    </source>
</reference>
<name>B7G097_PHATC</name>
<dbReference type="RefSeq" id="XP_002180641.1">
    <property type="nucleotide sequence ID" value="XM_002180605.1"/>
</dbReference>
<reference evidence="3" key="2">
    <citation type="submission" date="2008-08" db="EMBL/GenBank/DDBJ databases">
        <authorList>
            <consortium name="Diatom Consortium"/>
            <person name="Grigoriev I."/>
            <person name="Grimwood J."/>
            <person name="Kuo A."/>
            <person name="Otillar R.P."/>
            <person name="Salamov A."/>
            <person name="Detter J.C."/>
            <person name="Lindquist E."/>
            <person name="Shapiro H."/>
            <person name="Lucas S."/>
            <person name="Glavina del Rio T."/>
            <person name="Pitluck S."/>
            <person name="Rokhsar D."/>
            <person name="Bowler C."/>
        </authorList>
    </citation>
    <scope>GENOME REANNOTATION</scope>
    <source>
        <strain evidence="3">CCAP 1055/1</strain>
    </source>
</reference>
<evidence type="ECO:0000313" key="3">
    <source>
        <dbReference type="Proteomes" id="UP000000759"/>
    </source>
</evidence>
<dbReference type="PaxDb" id="2850-Phatr46165"/>
<protein>
    <submittedName>
        <fullName evidence="2">Uncharacterized protein</fullName>
    </submittedName>
</protein>
<sequence>MFRRRGGRRESTASCPNPFNGHDIQGTSTKQVYQRVRSITTFNRRRDLKGIMKFATADDSIHSTYGATEKESKDSTDGELSIKRNIEFKELHIREYARTLGDNPSCSSGPPVSISWEFDPETKIISVDEYEDTRPPRRTHFEMILPRDLRQSMLRKEWDITQLQIAAAVRANIKAKNQRRSTVNNIGKATKIEEMMEKAGKKVRRGFLLKKSTTKEMEELEQKMQEADIARKQEQLDSQMADEYSEEESEPHMDQPYSNVDALSFSSKNQEF</sequence>
<gene>
    <name evidence="2" type="ORF">PHATRDRAFT_46165</name>
</gene>
<evidence type="ECO:0000313" key="2">
    <source>
        <dbReference type="EMBL" id="EEC48049.1"/>
    </source>
</evidence>
<dbReference type="Proteomes" id="UP000000759">
    <property type="component" value="Chromosome 9"/>
</dbReference>
<dbReference type="AlphaFoldDB" id="B7G097"/>
<dbReference type="InParanoid" id="B7G097"/>
<feature type="compositionally biased region" description="Basic and acidic residues" evidence="1">
    <location>
        <begin position="217"/>
        <end position="235"/>
    </location>
</feature>
<evidence type="ECO:0000256" key="1">
    <source>
        <dbReference type="SAM" id="MobiDB-lite"/>
    </source>
</evidence>
<accession>B7G097</accession>
<dbReference type="OrthoDB" id="45793at2759"/>
<dbReference type="KEGG" id="pti:PHATRDRAFT_46165"/>